<protein>
    <recommendedName>
        <fullName evidence="3">Putative Flp pilus-assembly TadG-like N-terminal domain-containing protein</fullName>
    </recommendedName>
</protein>
<keyword evidence="5" id="KW-1185">Reference proteome</keyword>
<proteinExistence type="predicted"/>
<dbReference type="Pfam" id="PF13400">
    <property type="entry name" value="Tad"/>
    <property type="match status" value="1"/>
</dbReference>
<dbReference type="RefSeq" id="WP_159804424.1">
    <property type="nucleotide sequence ID" value="NZ_BLJE01000001.1"/>
</dbReference>
<dbReference type="Proteomes" id="UP000436822">
    <property type="component" value="Unassembled WGS sequence"/>
</dbReference>
<evidence type="ECO:0000313" key="4">
    <source>
        <dbReference type="EMBL" id="GFE63492.1"/>
    </source>
</evidence>
<evidence type="ECO:0000256" key="1">
    <source>
        <dbReference type="SAM" id="MobiDB-lite"/>
    </source>
</evidence>
<feature type="transmembrane region" description="Helical" evidence="2">
    <location>
        <begin position="32"/>
        <end position="54"/>
    </location>
</feature>
<organism evidence="4 5">
    <name type="scientific">Litoreibacter roseus</name>
    <dbReference type="NCBI Taxonomy" id="2601869"/>
    <lineage>
        <taxon>Bacteria</taxon>
        <taxon>Pseudomonadati</taxon>
        <taxon>Pseudomonadota</taxon>
        <taxon>Alphaproteobacteria</taxon>
        <taxon>Rhodobacterales</taxon>
        <taxon>Roseobacteraceae</taxon>
        <taxon>Litoreibacter</taxon>
    </lineage>
</organism>
<dbReference type="SUPFAM" id="SSF53300">
    <property type="entry name" value="vWA-like"/>
    <property type="match status" value="1"/>
</dbReference>
<feature type="domain" description="Putative Flp pilus-assembly TadG-like N-terminal" evidence="3">
    <location>
        <begin position="30"/>
        <end position="75"/>
    </location>
</feature>
<sequence>MSHKETNRFLSAGISGLKKRAFSFRQEQRGSMLIFGFFILIAMLAASGMAVDIVRHEMRRVQIQTTLDRAVLAAADLNQTRDPKVVVQDYLDAAGMSGVKAVIPEPETGLGFKSVTATGSTEVRPYFMRLLGIDQISVATTSAAEERIENIEVSLVLDISGSMRFTDSTGDPRITSLRAAAKEFVDIVLGGDAKLTSTINLVPYAGQVNPGPYLFDKIGGKRDHGYSSCPKMERADFDYTGLPTFSTKQVPHFMKWDIANSWMDWGWCPSDNAAIQVASNNAAELKKFIEDVRLHDGTGTHIGMRWGLALLDPATKPVIADMKGQDFKYNKVEFVDGTGNVEDEGDLYASTEVTVKRNKVEPGFRDQRPAAWDADDTIKYIVLMTDGNITDQFVPKKTGFDGSSKDKDRKEPDKSRDQDGYKGTFHDFENWKEELDDQPYNWGDKTMTSSRADNVTDFYKACTLAKNNGVIIFTVAFEVATTASAHTEMETCATGGEKPGLTSYYHNVKGATALKGAFAEIARTIHDLRLTR</sequence>
<feature type="compositionally biased region" description="Basic and acidic residues" evidence="1">
    <location>
        <begin position="403"/>
        <end position="424"/>
    </location>
</feature>
<keyword evidence="2" id="KW-0472">Membrane</keyword>
<dbReference type="Gene3D" id="3.40.50.410">
    <property type="entry name" value="von Willebrand factor, type A domain"/>
    <property type="match status" value="2"/>
</dbReference>
<reference evidence="4 5" key="1">
    <citation type="submission" date="2019-12" db="EMBL/GenBank/DDBJ databases">
        <title>Litoreibacter badius sp. nov., a novel bacteriochlorophyll a-containing bacterium in the genus Litoreibacter.</title>
        <authorList>
            <person name="Kanamuro M."/>
            <person name="Takabe Y."/>
            <person name="Mori K."/>
            <person name="Takaichi S."/>
            <person name="Hanada S."/>
        </authorList>
    </citation>
    <scope>NUCLEOTIDE SEQUENCE [LARGE SCALE GENOMIC DNA]</scope>
    <source>
        <strain evidence="4 5">K6</strain>
    </source>
</reference>
<evidence type="ECO:0000259" key="3">
    <source>
        <dbReference type="Pfam" id="PF13400"/>
    </source>
</evidence>
<dbReference type="AlphaFoldDB" id="A0A6N6JE56"/>
<accession>A0A6N6JE56</accession>
<evidence type="ECO:0000256" key="2">
    <source>
        <dbReference type="SAM" id="Phobius"/>
    </source>
</evidence>
<dbReference type="OrthoDB" id="7522752at2"/>
<name>A0A6N6JE56_9RHOB</name>
<keyword evidence="2" id="KW-0812">Transmembrane</keyword>
<gene>
    <name evidence="4" type="ORF">KIN_05660</name>
</gene>
<feature type="region of interest" description="Disordered" evidence="1">
    <location>
        <begin position="395"/>
        <end position="424"/>
    </location>
</feature>
<evidence type="ECO:0000313" key="5">
    <source>
        <dbReference type="Proteomes" id="UP000436822"/>
    </source>
</evidence>
<dbReference type="EMBL" id="BLJE01000001">
    <property type="protein sequence ID" value="GFE63492.1"/>
    <property type="molecule type" value="Genomic_DNA"/>
</dbReference>
<dbReference type="InterPro" id="IPR028087">
    <property type="entry name" value="Tad_N"/>
</dbReference>
<dbReference type="InterPro" id="IPR036465">
    <property type="entry name" value="vWFA_dom_sf"/>
</dbReference>
<comment type="caution">
    <text evidence="4">The sequence shown here is derived from an EMBL/GenBank/DDBJ whole genome shotgun (WGS) entry which is preliminary data.</text>
</comment>
<keyword evidence="2" id="KW-1133">Transmembrane helix</keyword>